<proteinExistence type="predicted"/>
<evidence type="ECO:0000313" key="1">
    <source>
        <dbReference type="EMBL" id="QDV44622.1"/>
    </source>
</evidence>
<protein>
    <submittedName>
        <fullName evidence="1">Hemin uptake protein hemP</fullName>
    </submittedName>
</protein>
<sequence>MSSNPNDDSNANPPELAATNLESSLRKIVRFSDLSRCGDEVWIEYEGKLYRLQSTRQGKLVLTK</sequence>
<dbReference type="OrthoDB" id="290460at2"/>
<dbReference type="AlphaFoldDB" id="A0A518HUT9"/>
<dbReference type="EMBL" id="CP037423">
    <property type="protein sequence ID" value="QDV44622.1"/>
    <property type="molecule type" value="Genomic_DNA"/>
</dbReference>
<accession>A0A518HUT9</accession>
<dbReference type="Proteomes" id="UP000319004">
    <property type="component" value="Chromosome"/>
</dbReference>
<dbReference type="Pfam" id="PF10636">
    <property type="entry name" value="hemP"/>
    <property type="match status" value="1"/>
</dbReference>
<dbReference type="KEGG" id="snep:Enr13x_44900"/>
<organism evidence="1 2">
    <name type="scientific">Stieleria neptunia</name>
    <dbReference type="NCBI Taxonomy" id="2527979"/>
    <lineage>
        <taxon>Bacteria</taxon>
        <taxon>Pseudomonadati</taxon>
        <taxon>Planctomycetota</taxon>
        <taxon>Planctomycetia</taxon>
        <taxon>Pirellulales</taxon>
        <taxon>Pirellulaceae</taxon>
        <taxon>Stieleria</taxon>
    </lineage>
</organism>
<dbReference type="RefSeq" id="WP_145388932.1">
    <property type="nucleotide sequence ID" value="NZ_CP037423.1"/>
</dbReference>
<gene>
    <name evidence="1" type="ORF">Enr13x_44900</name>
</gene>
<name>A0A518HUT9_9BACT</name>
<keyword evidence="2" id="KW-1185">Reference proteome</keyword>
<evidence type="ECO:0000313" key="2">
    <source>
        <dbReference type="Proteomes" id="UP000319004"/>
    </source>
</evidence>
<dbReference type="InterPro" id="IPR019600">
    <property type="entry name" value="Hemin_uptake_protein_HemP"/>
</dbReference>
<dbReference type="Gene3D" id="2.10.70.10">
    <property type="entry name" value="Complement Module, domain 1"/>
    <property type="match status" value="1"/>
</dbReference>
<reference evidence="1 2" key="1">
    <citation type="submission" date="2019-03" db="EMBL/GenBank/DDBJ databases">
        <title>Deep-cultivation of Planctomycetes and their phenomic and genomic characterization uncovers novel biology.</title>
        <authorList>
            <person name="Wiegand S."/>
            <person name="Jogler M."/>
            <person name="Boedeker C."/>
            <person name="Pinto D."/>
            <person name="Vollmers J."/>
            <person name="Rivas-Marin E."/>
            <person name="Kohn T."/>
            <person name="Peeters S.H."/>
            <person name="Heuer A."/>
            <person name="Rast P."/>
            <person name="Oberbeckmann S."/>
            <person name="Bunk B."/>
            <person name="Jeske O."/>
            <person name="Meyerdierks A."/>
            <person name="Storesund J.E."/>
            <person name="Kallscheuer N."/>
            <person name="Luecker S."/>
            <person name="Lage O.M."/>
            <person name="Pohl T."/>
            <person name="Merkel B.J."/>
            <person name="Hornburger P."/>
            <person name="Mueller R.-W."/>
            <person name="Bruemmer F."/>
            <person name="Labrenz M."/>
            <person name="Spormann A.M."/>
            <person name="Op den Camp H."/>
            <person name="Overmann J."/>
            <person name="Amann R."/>
            <person name="Jetten M.S.M."/>
            <person name="Mascher T."/>
            <person name="Medema M.H."/>
            <person name="Devos D.P."/>
            <person name="Kaster A.-K."/>
            <person name="Ovreas L."/>
            <person name="Rohde M."/>
            <person name="Galperin M.Y."/>
            <person name="Jogler C."/>
        </authorList>
    </citation>
    <scope>NUCLEOTIDE SEQUENCE [LARGE SCALE GENOMIC DNA]</scope>
    <source>
        <strain evidence="1 2">Enr13</strain>
    </source>
</reference>